<keyword evidence="1" id="KW-1133">Transmembrane helix</keyword>
<sequence length="91" mass="10982">MSNHRSHWLKIFDVWQVPNFILNCAITTHYVINFAIFIQIVARIFFIIISLIIPHFRFSNYLLPRNQIAIICAIDRLIEFHKTRFNYSIFL</sequence>
<keyword evidence="1" id="KW-0472">Membrane</keyword>
<proteinExistence type="predicted"/>
<gene>
    <name evidence="2" type="ORF">BGT96224V2_LOCUS196</name>
</gene>
<keyword evidence="1" id="KW-0812">Transmembrane</keyword>
<protein>
    <submittedName>
        <fullName evidence="2">Bgt-20180</fullName>
    </submittedName>
</protein>
<evidence type="ECO:0000313" key="2">
    <source>
        <dbReference type="EMBL" id="SUZ07514.1"/>
    </source>
</evidence>
<dbReference type="AlphaFoldDB" id="A0A381L0Q7"/>
<accession>A0A381L0Q7</accession>
<reference evidence="2" key="1">
    <citation type="submission" date="2018-07" db="EMBL/GenBank/DDBJ databases">
        <authorList>
            <person name="Quirk P.G."/>
            <person name="Krulwich T.A."/>
        </authorList>
    </citation>
    <scope>NUCLEOTIDE SEQUENCE</scope>
    <source>
        <strain evidence="2">96224</strain>
    </source>
</reference>
<dbReference type="EMBL" id="UIGY01000001">
    <property type="protein sequence ID" value="SUZ07514.1"/>
    <property type="molecule type" value="Genomic_DNA"/>
</dbReference>
<evidence type="ECO:0000256" key="1">
    <source>
        <dbReference type="SAM" id="Phobius"/>
    </source>
</evidence>
<organism evidence="2">
    <name type="scientific">Blumeria graminis f. sp. tritici 96224</name>
    <dbReference type="NCBI Taxonomy" id="1268274"/>
    <lineage>
        <taxon>Eukaryota</taxon>
        <taxon>Fungi</taxon>
        <taxon>Dikarya</taxon>
        <taxon>Ascomycota</taxon>
        <taxon>Pezizomycotina</taxon>
        <taxon>Leotiomycetes</taxon>
        <taxon>Erysiphales</taxon>
        <taxon>Erysiphaceae</taxon>
        <taxon>Blumeria</taxon>
    </lineage>
</organism>
<feature type="transmembrane region" description="Helical" evidence="1">
    <location>
        <begin position="20"/>
        <end position="53"/>
    </location>
</feature>
<name>A0A381L0Q7_BLUGR</name>